<accession>A0A8J7MXR1</accession>
<protein>
    <submittedName>
        <fullName evidence="2">Glycosyltransferase</fullName>
    </submittedName>
</protein>
<sequence length="287" mass="31980">MTNTPRVSIILPAYNRETLVARAIDSVLAQTYGDFELIIVDDASKDGTRAVLETYRDHPKVRLILSDVNRGGSGARNLGIEAAKGELIAFQDSDDVWLPHKLAAQVAALDANPQAGLCYCGSLFFSQKRTHYIPERASARFEGDMSAEILRRNTTSTQVLVIRRTVLDSAGHFDATLKRFQDWDLMIRVAQETEFVFLPEPMAVIFATAGNISSFVENDAIARARILEKYADIFARNPDHAARNHYITGRVWQKLKKQAAARVHLRAALALRKNPKAALSFLRSLLS</sequence>
<proteinExistence type="predicted"/>
<reference evidence="2" key="1">
    <citation type="submission" date="2021-01" db="EMBL/GenBank/DDBJ databases">
        <title>Genome seq and assembly of Tabrizicola sp. KVB23.</title>
        <authorList>
            <person name="Chhetri G."/>
        </authorList>
    </citation>
    <scope>NUCLEOTIDE SEQUENCE</scope>
    <source>
        <strain evidence="2">KVB23</strain>
    </source>
</reference>
<dbReference type="InterPro" id="IPR050834">
    <property type="entry name" value="Glycosyltransf_2"/>
</dbReference>
<dbReference type="InterPro" id="IPR029044">
    <property type="entry name" value="Nucleotide-diphossugar_trans"/>
</dbReference>
<gene>
    <name evidence="2" type="ORF">JI744_18535</name>
</gene>
<dbReference type="Gene3D" id="3.90.550.10">
    <property type="entry name" value="Spore Coat Polysaccharide Biosynthesis Protein SpsA, Chain A"/>
    <property type="match status" value="1"/>
</dbReference>
<feature type="domain" description="Glycosyltransferase 2-like" evidence="1">
    <location>
        <begin position="8"/>
        <end position="134"/>
    </location>
</feature>
<name>A0A8J7MXR1_9RHOB</name>
<comment type="caution">
    <text evidence="2">The sequence shown here is derived from an EMBL/GenBank/DDBJ whole genome shotgun (WGS) entry which is preliminary data.</text>
</comment>
<organism evidence="2 3">
    <name type="scientific">Fuscibacter oryzae</name>
    <dbReference type="NCBI Taxonomy" id="2803939"/>
    <lineage>
        <taxon>Bacteria</taxon>
        <taxon>Pseudomonadati</taxon>
        <taxon>Pseudomonadota</taxon>
        <taxon>Alphaproteobacteria</taxon>
        <taxon>Rhodobacterales</taxon>
        <taxon>Paracoccaceae</taxon>
        <taxon>Fuscibacter</taxon>
    </lineage>
</organism>
<evidence type="ECO:0000313" key="2">
    <source>
        <dbReference type="EMBL" id="MBL4930101.1"/>
    </source>
</evidence>
<dbReference type="PANTHER" id="PTHR43685:SF2">
    <property type="entry name" value="GLYCOSYLTRANSFERASE 2-LIKE DOMAIN-CONTAINING PROTEIN"/>
    <property type="match status" value="1"/>
</dbReference>
<dbReference type="EMBL" id="JAESVP010000014">
    <property type="protein sequence ID" value="MBL4930101.1"/>
    <property type="molecule type" value="Genomic_DNA"/>
</dbReference>
<dbReference type="PANTHER" id="PTHR43685">
    <property type="entry name" value="GLYCOSYLTRANSFERASE"/>
    <property type="match status" value="1"/>
</dbReference>
<dbReference type="Proteomes" id="UP000619033">
    <property type="component" value="Unassembled WGS sequence"/>
</dbReference>
<evidence type="ECO:0000259" key="1">
    <source>
        <dbReference type="Pfam" id="PF00535"/>
    </source>
</evidence>
<dbReference type="InterPro" id="IPR001173">
    <property type="entry name" value="Glyco_trans_2-like"/>
</dbReference>
<dbReference type="SUPFAM" id="SSF53448">
    <property type="entry name" value="Nucleotide-diphospho-sugar transferases"/>
    <property type="match status" value="1"/>
</dbReference>
<dbReference type="Pfam" id="PF00535">
    <property type="entry name" value="Glycos_transf_2"/>
    <property type="match status" value="1"/>
</dbReference>
<dbReference type="AlphaFoldDB" id="A0A8J7MXR1"/>
<dbReference type="RefSeq" id="WP_202662670.1">
    <property type="nucleotide sequence ID" value="NZ_JAESVP010000014.1"/>
</dbReference>
<evidence type="ECO:0000313" key="3">
    <source>
        <dbReference type="Proteomes" id="UP000619033"/>
    </source>
</evidence>
<keyword evidence="3" id="KW-1185">Reference proteome</keyword>